<keyword evidence="2" id="KW-0812">Transmembrane</keyword>
<keyword evidence="3" id="KW-0804">Transcription</keyword>
<dbReference type="GO" id="GO:0000428">
    <property type="term" value="C:DNA-directed RNA polymerase complex"/>
    <property type="evidence" value="ECO:0007669"/>
    <property type="project" value="UniProtKB-KW"/>
</dbReference>
<comment type="caution">
    <text evidence="3">The sequence shown here is derived from an EMBL/GenBank/DDBJ whole genome shotgun (WGS) entry which is preliminary data.</text>
</comment>
<organism evidence="3 4">
    <name type="scientific">Natronobacillus azotifigens</name>
    <dbReference type="NCBI Taxonomy" id="472978"/>
    <lineage>
        <taxon>Bacteria</taxon>
        <taxon>Bacillati</taxon>
        <taxon>Bacillota</taxon>
        <taxon>Bacilli</taxon>
        <taxon>Bacillales</taxon>
        <taxon>Bacillaceae</taxon>
        <taxon>Natronobacillus</taxon>
    </lineage>
</organism>
<protein>
    <submittedName>
        <fullName evidence="3">DNA-directed RNA polymerase subunit beta</fullName>
    </submittedName>
</protein>
<feature type="compositionally biased region" description="Basic and acidic residues" evidence="1">
    <location>
        <begin position="1"/>
        <end position="28"/>
    </location>
</feature>
<dbReference type="RefSeq" id="WP_268780438.1">
    <property type="nucleotide sequence ID" value="NZ_JAPRAT010000020.1"/>
</dbReference>
<keyword evidence="2" id="KW-0472">Membrane</keyword>
<feature type="region of interest" description="Disordered" evidence="1">
    <location>
        <begin position="1"/>
        <end position="42"/>
    </location>
</feature>
<sequence>MERKDEEIKQRRREASKEDVSKETEDKKTRRQKREEKKKKKRPIRRIFPIWLRVLVVFLLSFLAVILGLIVGYSIIGGGEPMEVLEFEFWQHLIDIISGRE</sequence>
<dbReference type="EMBL" id="JAPRAT010000020">
    <property type="protein sequence ID" value="MCZ0703675.1"/>
    <property type="molecule type" value="Genomic_DNA"/>
</dbReference>
<dbReference type="AlphaFoldDB" id="A0A9J6REA8"/>
<evidence type="ECO:0000256" key="1">
    <source>
        <dbReference type="SAM" id="MobiDB-lite"/>
    </source>
</evidence>
<dbReference type="InterPro" id="IPR024596">
    <property type="entry name" value="RNApol_su_b/EpuA"/>
</dbReference>
<feature type="compositionally biased region" description="Basic residues" evidence="1">
    <location>
        <begin position="29"/>
        <end position="42"/>
    </location>
</feature>
<evidence type="ECO:0000313" key="4">
    <source>
        <dbReference type="Proteomes" id="UP001084197"/>
    </source>
</evidence>
<name>A0A9J6REA8_9BACI</name>
<keyword evidence="3" id="KW-0240">DNA-directed RNA polymerase</keyword>
<keyword evidence="4" id="KW-1185">Reference proteome</keyword>
<keyword evidence="2" id="KW-1133">Transmembrane helix</keyword>
<feature type="transmembrane region" description="Helical" evidence="2">
    <location>
        <begin position="50"/>
        <end position="76"/>
    </location>
</feature>
<reference evidence="3" key="1">
    <citation type="submission" date="2022-11" db="EMBL/GenBank/DDBJ databases">
        <title>WGS of Natronobacillus azotifigens 24KS-1, an anaerobic diazotrophic haloalkaliphile from soda-rich habitats.</title>
        <authorList>
            <person name="Sorokin D.Y."/>
            <person name="Merkel A.Y."/>
        </authorList>
    </citation>
    <scope>NUCLEOTIDE SEQUENCE</scope>
    <source>
        <strain evidence="3">24KS-1</strain>
    </source>
</reference>
<evidence type="ECO:0000313" key="3">
    <source>
        <dbReference type="EMBL" id="MCZ0703675.1"/>
    </source>
</evidence>
<accession>A0A9J6REA8</accession>
<dbReference type="Proteomes" id="UP001084197">
    <property type="component" value="Unassembled WGS sequence"/>
</dbReference>
<evidence type="ECO:0000256" key="2">
    <source>
        <dbReference type="SAM" id="Phobius"/>
    </source>
</evidence>
<dbReference type="Pfam" id="PF11772">
    <property type="entry name" value="EpuA"/>
    <property type="match status" value="1"/>
</dbReference>
<proteinExistence type="predicted"/>
<gene>
    <name evidence="3" type="ORF">OWO01_10630</name>
</gene>